<comment type="caution">
    <text evidence="7">The sequence shown here is derived from an EMBL/GenBank/DDBJ whole genome shotgun (WGS) entry which is preliminary data.</text>
</comment>
<dbReference type="Gene3D" id="1.10.357.10">
    <property type="entry name" value="Tetracycline Repressor, domain 2"/>
    <property type="match status" value="1"/>
</dbReference>
<evidence type="ECO:0000256" key="4">
    <source>
        <dbReference type="ARBA" id="ARBA00023163"/>
    </source>
</evidence>
<evidence type="ECO:0000256" key="2">
    <source>
        <dbReference type="ARBA" id="ARBA00023015"/>
    </source>
</evidence>
<gene>
    <name evidence="7" type="ORF">GCM10011588_67680</name>
</gene>
<organism evidence="7 8">
    <name type="scientific">Nocardia jinanensis</name>
    <dbReference type="NCBI Taxonomy" id="382504"/>
    <lineage>
        <taxon>Bacteria</taxon>
        <taxon>Bacillati</taxon>
        <taxon>Actinomycetota</taxon>
        <taxon>Actinomycetes</taxon>
        <taxon>Mycobacteriales</taxon>
        <taxon>Nocardiaceae</taxon>
        <taxon>Nocardia</taxon>
    </lineage>
</organism>
<keyword evidence="4" id="KW-0804">Transcription</keyword>
<dbReference type="Pfam" id="PF00440">
    <property type="entry name" value="TetR_N"/>
    <property type="match status" value="1"/>
</dbReference>
<dbReference type="AlphaFoldDB" id="A0A917RY34"/>
<dbReference type="InterPro" id="IPR009057">
    <property type="entry name" value="Homeodomain-like_sf"/>
</dbReference>
<evidence type="ECO:0000259" key="6">
    <source>
        <dbReference type="PROSITE" id="PS50977"/>
    </source>
</evidence>
<dbReference type="Pfam" id="PF13977">
    <property type="entry name" value="TetR_C_6"/>
    <property type="match status" value="1"/>
</dbReference>
<evidence type="ECO:0000313" key="8">
    <source>
        <dbReference type="Proteomes" id="UP000638263"/>
    </source>
</evidence>
<dbReference type="SUPFAM" id="SSF46689">
    <property type="entry name" value="Homeodomain-like"/>
    <property type="match status" value="1"/>
</dbReference>
<dbReference type="InterPro" id="IPR039538">
    <property type="entry name" value="BetI_C"/>
</dbReference>
<dbReference type="PROSITE" id="PS50977">
    <property type="entry name" value="HTH_TETR_2"/>
    <property type="match status" value="1"/>
</dbReference>
<evidence type="ECO:0000256" key="3">
    <source>
        <dbReference type="ARBA" id="ARBA00023125"/>
    </source>
</evidence>
<dbReference type="InterPro" id="IPR001647">
    <property type="entry name" value="HTH_TetR"/>
</dbReference>
<dbReference type="Proteomes" id="UP000638263">
    <property type="component" value="Unassembled WGS sequence"/>
</dbReference>
<dbReference type="InterPro" id="IPR036271">
    <property type="entry name" value="Tet_transcr_reg_TetR-rel_C_sf"/>
</dbReference>
<keyword evidence="8" id="KW-1185">Reference proteome</keyword>
<evidence type="ECO:0000256" key="5">
    <source>
        <dbReference type="PROSITE-ProRule" id="PRU00335"/>
    </source>
</evidence>
<evidence type="ECO:0000256" key="1">
    <source>
        <dbReference type="ARBA" id="ARBA00022491"/>
    </source>
</evidence>
<proteinExistence type="predicted"/>
<dbReference type="EMBL" id="BMMH01000032">
    <property type="protein sequence ID" value="GGL43362.1"/>
    <property type="molecule type" value="Genomic_DNA"/>
</dbReference>
<accession>A0A917RY34</accession>
<keyword evidence="3 5" id="KW-0238">DNA-binding</keyword>
<feature type="domain" description="HTH tetR-type" evidence="6">
    <location>
        <begin position="8"/>
        <end position="68"/>
    </location>
</feature>
<keyword evidence="2" id="KW-0805">Transcription regulation</keyword>
<sequence length="200" mass="21705">MPRLVDHELRRRQITSAVRRLIVRGGLDAVAFQSVAAEAGFSVSLVQYYCGTKKDLLLATHRSVMEDVGARFAQRWAGLGEDLTPREAVHAVLTELLPLDDQRREETIVLGVFGTASITGQGITPEETLTASRLLVSILADQLGRAPRLEPSVNRIDLVAELITAAIAGIAQGMIQGHGTAELALELVDQQLDLILGRQH</sequence>
<dbReference type="SUPFAM" id="SSF48498">
    <property type="entry name" value="Tetracyclin repressor-like, C-terminal domain"/>
    <property type="match status" value="1"/>
</dbReference>
<reference evidence="7" key="2">
    <citation type="submission" date="2020-09" db="EMBL/GenBank/DDBJ databases">
        <authorList>
            <person name="Sun Q."/>
            <person name="Zhou Y."/>
        </authorList>
    </citation>
    <scope>NUCLEOTIDE SEQUENCE</scope>
    <source>
        <strain evidence="7">CGMCC 4.3508</strain>
    </source>
</reference>
<reference evidence="7" key="1">
    <citation type="journal article" date="2014" name="Int. J. Syst. Evol. Microbiol.">
        <title>Complete genome sequence of Corynebacterium casei LMG S-19264T (=DSM 44701T), isolated from a smear-ripened cheese.</title>
        <authorList>
            <consortium name="US DOE Joint Genome Institute (JGI-PGF)"/>
            <person name="Walter F."/>
            <person name="Albersmeier A."/>
            <person name="Kalinowski J."/>
            <person name="Ruckert C."/>
        </authorList>
    </citation>
    <scope>NUCLEOTIDE SEQUENCE</scope>
    <source>
        <strain evidence="7">CGMCC 4.3508</strain>
    </source>
</reference>
<feature type="DNA-binding region" description="H-T-H motif" evidence="5">
    <location>
        <begin position="31"/>
        <end position="50"/>
    </location>
</feature>
<dbReference type="GO" id="GO:0003677">
    <property type="term" value="F:DNA binding"/>
    <property type="evidence" value="ECO:0007669"/>
    <property type="project" value="UniProtKB-UniRule"/>
</dbReference>
<dbReference type="RefSeq" id="WP_058855048.1">
    <property type="nucleotide sequence ID" value="NZ_BMMH01000032.1"/>
</dbReference>
<name>A0A917RY34_9NOCA</name>
<protein>
    <recommendedName>
        <fullName evidence="6">HTH tetR-type domain-containing protein</fullName>
    </recommendedName>
</protein>
<evidence type="ECO:0000313" key="7">
    <source>
        <dbReference type="EMBL" id="GGL43362.1"/>
    </source>
</evidence>
<keyword evidence="1" id="KW-0678">Repressor</keyword>